<evidence type="ECO:0000256" key="7">
    <source>
        <dbReference type="PIRSR" id="PIRSR604254-1"/>
    </source>
</evidence>
<feature type="binding site" evidence="7">
    <location>
        <position position="190"/>
    </location>
    <ligand>
        <name>Zn(2+)</name>
        <dbReference type="ChEBI" id="CHEBI:29105"/>
    </ligand>
</feature>
<sequence length="216" mass="24138">MLAKTHTFTQKQEIGNSVSHGLGIVFSLVAFVLLVFSTVRQGNLLHLISALVFASTMLLLYSCSTLLHSLPPGRAKNVFEILDHSAIYLFIAGSYTPLLLILVKGREAGILLSLIWTIALGGVVFKGFYVKEFLLLSTIGYIALGWMAVFVIQPILHALPFMGVFYLFAGGFFYTVGTIFYVWRKLTYHHTIWHLFVLAGSVCHFLLIYQYVLPLS</sequence>
<comment type="similarity">
    <text evidence="2">Belongs to the UPF0073 (Hly-III) family.</text>
</comment>
<evidence type="ECO:0000256" key="1">
    <source>
        <dbReference type="ARBA" id="ARBA00004651"/>
    </source>
</evidence>
<feature type="transmembrane region" description="Helical" evidence="8">
    <location>
        <begin position="45"/>
        <end position="64"/>
    </location>
</feature>
<dbReference type="NCBIfam" id="TIGR01065">
    <property type="entry name" value="hlyIII"/>
    <property type="match status" value="1"/>
</dbReference>
<dbReference type="InterPro" id="IPR004254">
    <property type="entry name" value="AdipoR/HlyIII-related"/>
</dbReference>
<dbReference type="GO" id="GO:0140911">
    <property type="term" value="F:pore-forming activity"/>
    <property type="evidence" value="ECO:0007669"/>
    <property type="project" value="InterPro"/>
</dbReference>
<dbReference type="RefSeq" id="WP_109431503.1">
    <property type="nucleotide sequence ID" value="NZ_MPDK01000029.1"/>
</dbReference>
<feature type="transmembrane region" description="Helical" evidence="8">
    <location>
        <begin position="109"/>
        <end position="128"/>
    </location>
</feature>
<keyword evidence="4 8" id="KW-0812">Transmembrane</keyword>
<dbReference type="GO" id="GO:0046872">
    <property type="term" value="F:metal ion binding"/>
    <property type="evidence" value="ECO:0007669"/>
    <property type="project" value="UniProtKB-KW"/>
</dbReference>
<keyword evidence="5 8" id="KW-1133">Transmembrane helix</keyword>
<dbReference type="AlphaFoldDB" id="A0A2U3D5Y9"/>
<accession>A0A2U3D5Y9</accession>
<feature type="binding site" evidence="7">
    <location>
        <position position="194"/>
    </location>
    <ligand>
        <name>Zn(2+)</name>
        <dbReference type="ChEBI" id="CHEBI:29105"/>
    </ligand>
</feature>
<feature type="transmembrane region" description="Helical" evidence="8">
    <location>
        <begin position="85"/>
        <end position="103"/>
    </location>
</feature>
<dbReference type="GO" id="GO:0005886">
    <property type="term" value="C:plasma membrane"/>
    <property type="evidence" value="ECO:0007669"/>
    <property type="project" value="UniProtKB-SubCell"/>
</dbReference>
<evidence type="ECO:0000256" key="3">
    <source>
        <dbReference type="ARBA" id="ARBA00022475"/>
    </source>
</evidence>
<keyword evidence="7" id="KW-0479">Metal-binding</keyword>
<comment type="caution">
    <text evidence="9">The sequence shown here is derived from an EMBL/GenBank/DDBJ whole genome shotgun (WGS) entry which is preliminary data.</text>
</comment>
<comment type="subcellular location">
    <subcellularLocation>
        <location evidence="1">Cell membrane</location>
        <topology evidence="1">Multi-pass membrane protein</topology>
    </subcellularLocation>
</comment>
<dbReference type="OrthoDB" id="9813689at2"/>
<dbReference type="Proteomes" id="UP000245380">
    <property type="component" value="Unassembled WGS sequence"/>
</dbReference>
<feature type="transmembrane region" description="Helical" evidence="8">
    <location>
        <begin position="133"/>
        <end position="152"/>
    </location>
</feature>
<evidence type="ECO:0000256" key="2">
    <source>
        <dbReference type="ARBA" id="ARBA00008488"/>
    </source>
</evidence>
<evidence type="ECO:0000313" key="10">
    <source>
        <dbReference type="Proteomes" id="UP000245380"/>
    </source>
</evidence>
<dbReference type="Pfam" id="PF03006">
    <property type="entry name" value="HlyIII"/>
    <property type="match status" value="1"/>
</dbReference>
<evidence type="ECO:0000256" key="5">
    <source>
        <dbReference type="ARBA" id="ARBA00022989"/>
    </source>
</evidence>
<feature type="transmembrane region" description="Helical" evidence="8">
    <location>
        <begin position="21"/>
        <end position="39"/>
    </location>
</feature>
<keyword evidence="6 8" id="KW-0472">Membrane</keyword>
<keyword evidence="7" id="KW-0862">Zinc</keyword>
<organism evidence="9 10">
    <name type="scientific">Sulfoacidibacillus thermotolerans</name>
    <name type="common">Acidibacillus sulfuroxidans</name>
    <dbReference type="NCBI Taxonomy" id="1765684"/>
    <lineage>
        <taxon>Bacteria</taxon>
        <taxon>Bacillati</taxon>
        <taxon>Bacillota</taxon>
        <taxon>Bacilli</taxon>
        <taxon>Bacillales</taxon>
        <taxon>Alicyclobacillaceae</taxon>
        <taxon>Sulfoacidibacillus</taxon>
    </lineage>
</organism>
<evidence type="ECO:0000256" key="4">
    <source>
        <dbReference type="ARBA" id="ARBA00022692"/>
    </source>
</evidence>
<protein>
    <submittedName>
        <fullName evidence="9">Hemolysin D</fullName>
    </submittedName>
</protein>
<keyword evidence="3" id="KW-1003">Cell membrane</keyword>
<reference evidence="9 10" key="1">
    <citation type="submission" date="2016-11" db="EMBL/GenBank/DDBJ databases">
        <title>Comparative genomics of Acidibacillus ferroxidans species.</title>
        <authorList>
            <person name="Oliveira G."/>
            <person name="Nunes G."/>
            <person name="Oliveira R."/>
            <person name="Araujo F."/>
            <person name="Salim A."/>
            <person name="Scholte L."/>
            <person name="Morais D."/>
            <person name="Nancucheo I."/>
            <person name="Johnson D.B."/>
            <person name="Grail B."/>
            <person name="Bittencourt J."/>
            <person name="Valadares R."/>
        </authorList>
    </citation>
    <scope>NUCLEOTIDE SEQUENCE [LARGE SCALE GENOMIC DNA]</scope>
    <source>
        <strain evidence="9 10">Y002</strain>
    </source>
</reference>
<evidence type="ECO:0000313" key="9">
    <source>
        <dbReference type="EMBL" id="PWI56701.1"/>
    </source>
</evidence>
<gene>
    <name evidence="9" type="ORF">BM613_12310</name>
</gene>
<dbReference type="InterPro" id="IPR005744">
    <property type="entry name" value="Hy-lIII"/>
</dbReference>
<dbReference type="PANTHER" id="PTHR20855:SF3">
    <property type="entry name" value="LD03007P"/>
    <property type="match status" value="1"/>
</dbReference>
<dbReference type="PANTHER" id="PTHR20855">
    <property type="entry name" value="ADIPOR/PROGESTIN RECEPTOR-RELATED"/>
    <property type="match status" value="1"/>
</dbReference>
<feature type="transmembrane region" description="Helical" evidence="8">
    <location>
        <begin position="195"/>
        <end position="213"/>
    </location>
</feature>
<evidence type="ECO:0000256" key="8">
    <source>
        <dbReference type="SAM" id="Phobius"/>
    </source>
</evidence>
<proteinExistence type="inferred from homology"/>
<keyword evidence="10" id="KW-1185">Reference proteome</keyword>
<evidence type="ECO:0000256" key="6">
    <source>
        <dbReference type="ARBA" id="ARBA00023136"/>
    </source>
</evidence>
<feature type="binding site" evidence="7">
    <location>
        <position position="68"/>
    </location>
    <ligand>
        <name>Zn(2+)</name>
        <dbReference type="ChEBI" id="CHEBI:29105"/>
    </ligand>
</feature>
<feature type="transmembrane region" description="Helical" evidence="8">
    <location>
        <begin position="164"/>
        <end position="183"/>
    </location>
</feature>
<name>A0A2U3D5Y9_SULT2</name>
<dbReference type="EMBL" id="MPDK01000029">
    <property type="protein sequence ID" value="PWI56701.1"/>
    <property type="molecule type" value="Genomic_DNA"/>
</dbReference>